<dbReference type="Pfam" id="PF25601">
    <property type="entry name" value="AAA_lid_14"/>
    <property type="match status" value="1"/>
</dbReference>
<evidence type="ECO:0000256" key="4">
    <source>
        <dbReference type="ARBA" id="ARBA00023015"/>
    </source>
</evidence>
<dbReference type="GO" id="GO:0003677">
    <property type="term" value="F:DNA binding"/>
    <property type="evidence" value="ECO:0007669"/>
    <property type="project" value="UniProtKB-KW"/>
</dbReference>
<dbReference type="InterPro" id="IPR002078">
    <property type="entry name" value="Sigma_54_int"/>
</dbReference>
<keyword evidence="10" id="KW-1185">Reference proteome</keyword>
<dbReference type="InterPro" id="IPR003593">
    <property type="entry name" value="AAA+_ATPase"/>
</dbReference>
<dbReference type="InterPro" id="IPR025662">
    <property type="entry name" value="Sigma_54_int_dom_ATP-bd_1"/>
</dbReference>
<feature type="domain" description="Sigma-54 factor interaction" evidence="8">
    <location>
        <begin position="146"/>
        <end position="378"/>
    </location>
</feature>
<dbReference type="InterPro" id="IPR058031">
    <property type="entry name" value="AAA_lid_NorR"/>
</dbReference>
<protein>
    <recommendedName>
        <fullName evidence="7">HTH-type transcriptional regulatory protein TyrR</fullName>
    </recommendedName>
</protein>
<keyword evidence="4" id="KW-0805">Transcription regulation</keyword>
<proteinExistence type="predicted"/>
<dbReference type="SUPFAM" id="SSF55785">
    <property type="entry name" value="PYP-like sensor domain (PAS domain)"/>
    <property type="match status" value="1"/>
</dbReference>
<dbReference type="Gene3D" id="1.10.10.60">
    <property type="entry name" value="Homeodomain-like"/>
    <property type="match status" value="1"/>
</dbReference>
<dbReference type="SUPFAM" id="SSF52540">
    <property type="entry name" value="P-loop containing nucleoside triphosphate hydrolases"/>
    <property type="match status" value="1"/>
</dbReference>
<dbReference type="InterPro" id="IPR025943">
    <property type="entry name" value="Sigma_54_int_dom_ATP-bd_2"/>
</dbReference>
<dbReference type="GO" id="GO:0005524">
    <property type="term" value="F:ATP binding"/>
    <property type="evidence" value="ECO:0007669"/>
    <property type="project" value="UniProtKB-KW"/>
</dbReference>
<dbReference type="InterPro" id="IPR035965">
    <property type="entry name" value="PAS-like_dom_sf"/>
</dbReference>
<dbReference type="PANTHER" id="PTHR32071">
    <property type="entry name" value="TRANSCRIPTIONAL REGULATORY PROTEIN"/>
    <property type="match status" value="1"/>
</dbReference>
<organism evidence="9 10">
    <name type="scientific">Geosporobacter ferrireducens</name>
    <dbReference type="NCBI Taxonomy" id="1424294"/>
    <lineage>
        <taxon>Bacteria</taxon>
        <taxon>Bacillati</taxon>
        <taxon>Bacillota</taxon>
        <taxon>Clostridia</taxon>
        <taxon>Peptostreptococcales</taxon>
        <taxon>Thermotaleaceae</taxon>
        <taxon>Geosporobacter</taxon>
    </lineage>
</organism>
<dbReference type="Gene3D" id="3.30.450.20">
    <property type="entry name" value="PAS domain"/>
    <property type="match status" value="1"/>
</dbReference>
<evidence type="ECO:0000259" key="8">
    <source>
        <dbReference type="PROSITE" id="PS50045"/>
    </source>
</evidence>
<dbReference type="OrthoDB" id="9803970at2"/>
<dbReference type="FunFam" id="3.40.50.300:FF:000006">
    <property type="entry name" value="DNA-binding transcriptional regulator NtrC"/>
    <property type="match status" value="1"/>
</dbReference>
<dbReference type="Pfam" id="PF18024">
    <property type="entry name" value="HTH_50"/>
    <property type="match status" value="1"/>
</dbReference>
<keyword evidence="6" id="KW-0804">Transcription</keyword>
<dbReference type="PROSITE" id="PS00675">
    <property type="entry name" value="SIGMA54_INTERACT_1"/>
    <property type="match status" value="1"/>
</dbReference>
<dbReference type="SUPFAM" id="SSF46689">
    <property type="entry name" value="Homeodomain-like"/>
    <property type="match status" value="1"/>
</dbReference>
<dbReference type="CDD" id="cd00009">
    <property type="entry name" value="AAA"/>
    <property type="match status" value="1"/>
</dbReference>
<evidence type="ECO:0000256" key="7">
    <source>
        <dbReference type="ARBA" id="ARBA00029500"/>
    </source>
</evidence>
<dbReference type="KEGG" id="gfe:Gferi_18150"/>
<name>A0A1D8GK86_9FIRM</name>
<dbReference type="RefSeq" id="WP_069978995.1">
    <property type="nucleotide sequence ID" value="NZ_CP017269.1"/>
</dbReference>
<dbReference type="InterPro" id="IPR009057">
    <property type="entry name" value="Homeodomain-like_sf"/>
</dbReference>
<evidence type="ECO:0000256" key="1">
    <source>
        <dbReference type="ARBA" id="ARBA00022741"/>
    </source>
</evidence>
<dbReference type="Proteomes" id="UP000095743">
    <property type="component" value="Chromosome"/>
</dbReference>
<dbReference type="Gene3D" id="3.40.50.300">
    <property type="entry name" value="P-loop containing nucleotide triphosphate hydrolases"/>
    <property type="match status" value="1"/>
</dbReference>
<dbReference type="PROSITE" id="PS50045">
    <property type="entry name" value="SIGMA54_INTERACT_4"/>
    <property type="match status" value="1"/>
</dbReference>
<dbReference type="Gene3D" id="1.10.8.60">
    <property type="match status" value="1"/>
</dbReference>
<dbReference type="EMBL" id="CP017269">
    <property type="protein sequence ID" value="AOT71309.1"/>
    <property type="molecule type" value="Genomic_DNA"/>
</dbReference>
<keyword evidence="1" id="KW-0547">Nucleotide-binding</keyword>
<dbReference type="InterPro" id="IPR027417">
    <property type="entry name" value="P-loop_NTPase"/>
</dbReference>
<evidence type="ECO:0000313" key="10">
    <source>
        <dbReference type="Proteomes" id="UP000095743"/>
    </source>
</evidence>
<evidence type="ECO:0000256" key="5">
    <source>
        <dbReference type="ARBA" id="ARBA00023125"/>
    </source>
</evidence>
<reference evidence="9 10" key="1">
    <citation type="submission" date="2016-09" db="EMBL/GenBank/DDBJ databases">
        <title>Genomic analysis reveals versatility of anaerobic energy metabolism of Geosporobacter ferrireducens IRF9 of phylum Firmicutes.</title>
        <authorList>
            <person name="Kim S.-J."/>
        </authorList>
    </citation>
    <scope>NUCLEOTIDE SEQUENCE [LARGE SCALE GENOMIC DNA]</scope>
    <source>
        <strain evidence="9 10">IRF9</strain>
    </source>
</reference>
<evidence type="ECO:0000256" key="3">
    <source>
        <dbReference type="ARBA" id="ARBA00022840"/>
    </source>
</evidence>
<keyword evidence="3" id="KW-0067">ATP-binding</keyword>
<evidence type="ECO:0000256" key="2">
    <source>
        <dbReference type="ARBA" id="ARBA00022797"/>
    </source>
</evidence>
<evidence type="ECO:0000313" key="9">
    <source>
        <dbReference type="EMBL" id="AOT71309.1"/>
    </source>
</evidence>
<gene>
    <name evidence="9" type="ORF">Gferi_18150</name>
</gene>
<dbReference type="PANTHER" id="PTHR32071:SF117">
    <property type="entry name" value="PTS-DEPENDENT DIHYDROXYACETONE KINASE OPERON REGULATORY PROTEIN-RELATED"/>
    <property type="match status" value="1"/>
</dbReference>
<dbReference type="NCBIfam" id="TIGR04381">
    <property type="entry name" value="HTH_TypR"/>
    <property type="match status" value="1"/>
</dbReference>
<keyword evidence="2" id="KW-0058">Aromatic hydrocarbons catabolism</keyword>
<evidence type="ECO:0000256" key="6">
    <source>
        <dbReference type="ARBA" id="ARBA00023163"/>
    </source>
</evidence>
<dbReference type="PROSITE" id="PS00688">
    <property type="entry name" value="SIGMA54_INTERACT_3"/>
    <property type="match status" value="1"/>
</dbReference>
<accession>A0A1D8GK86</accession>
<dbReference type="InterPro" id="IPR030828">
    <property type="entry name" value="HTH_TyrR"/>
</dbReference>
<dbReference type="STRING" id="1424294.Gferi_18150"/>
<dbReference type="SMART" id="SM00382">
    <property type="entry name" value="AAA"/>
    <property type="match status" value="1"/>
</dbReference>
<dbReference type="InterPro" id="IPR025944">
    <property type="entry name" value="Sigma_54_int_dom_CS"/>
</dbReference>
<dbReference type="AlphaFoldDB" id="A0A1D8GK86"/>
<sequence length="465" mass="53088">MTEKNLLYEVLEQSNEGFLIMDAKGTVITVNKAWIQLCTNVLDFDKNVIGTHVFEFKEYINYFSVAEYIVKNKTSYSKVYAPFEDRVIFSSGKPITDNSGKIIYFVVKVNDISDIFHLRNQVENFSRIKELYIEYSKSQTNADLNPIQADPKMQKIYQKCLAISATDATVLIMGESGSGKEIVANFIHNNSNRSEKPFVSINCGAIPGTLIESELFGYAPGAFTGANKTGKKGIFEAANTGTLLLDEIGDMPLEMQVKLLRVMENKVIRRVGSEKDISVDVRIIAATNCALPQLVKEGKFRRDLYYRLNVIRITVPPLRERPKDIVALSKYFHNLFSRKYHHTAAKKVFPDQLLEQFLLYDWPGNVRELRNIMEQLVLLSENGTLDQNIFLSIINDDMSIQNRIITENVSVKQIARLDDIIEETEKQLFKKAYRMKKTSREIAKLLNVSQTTVIRKLKKYGITTD</sequence>
<keyword evidence="5" id="KW-0238">DNA-binding</keyword>
<dbReference type="Pfam" id="PF00158">
    <property type="entry name" value="Sigma54_activat"/>
    <property type="match status" value="1"/>
</dbReference>
<dbReference type="GO" id="GO:0006355">
    <property type="term" value="P:regulation of DNA-templated transcription"/>
    <property type="evidence" value="ECO:0007669"/>
    <property type="project" value="InterPro"/>
</dbReference>
<dbReference type="PROSITE" id="PS00676">
    <property type="entry name" value="SIGMA54_INTERACT_2"/>
    <property type="match status" value="1"/>
</dbReference>